<feature type="signal peptide" evidence="1">
    <location>
        <begin position="1"/>
        <end position="26"/>
    </location>
</feature>
<evidence type="ECO:0000256" key="1">
    <source>
        <dbReference type="SAM" id="SignalP"/>
    </source>
</evidence>
<organism evidence="2 3">
    <name type="scientific">Ranatra chinensis</name>
    <dbReference type="NCBI Taxonomy" id="642074"/>
    <lineage>
        <taxon>Eukaryota</taxon>
        <taxon>Metazoa</taxon>
        <taxon>Ecdysozoa</taxon>
        <taxon>Arthropoda</taxon>
        <taxon>Hexapoda</taxon>
        <taxon>Insecta</taxon>
        <taxon>Pterygota</taxon>
        <taxon>Neoptera</taxon>
        <taxon>Paraneoptera</taxon>
        <taxon>Hemiptera</taxon>
        <taxon>Heteroptera</taxon>
        <taxon>Panheteroptera</taxon>
        <taxon>Nepomorpha</taxon>
        <taxon>Nepidae</taxon>
        <taxon>Ranatrinae</taxon>
        <taxon>Ranatra</taxon>
    </lineage>
</organism>
<evidence type="ECO:0000313" key="3">
    <source>
        <dbReference type="Proteomes" id="UP001558652"/>
    </source>
</evidence>
<gene>
    <name evidence="2" type="ORF">AAG570_005142</name>
</gene>
<evidence type="ECO:0000313" key="2">
    <source>
        <dbReference type="EMBL" id="KAL1116670.1"/>
    </source>
</evidence>
<protein>
    <submittedName>
        <fullName evidence="2">Uncharacterized protein</fullName>
    </submittedName>
</protein>
<dbReference type="PANTHER" id="PTHR11008">
    <property type="entry name" value="PROTEIN TAKEOUT-LIKE PROTEIN"/>
    <property type="match status" value="1"/>
</dbReference>
<dbReference type="InterPro" id="IPR038606">
    <property type="entry name" value="To_sf"/>
</dbReference>
<name>A0ABD0Y166_9HEMI</name>
<dbReference type="Pfam" id="PF06585">
    <property type="entry name" value="JHBP"/>
    <property type="match status" value="1"/>
</dbReference>
<keyword evidence="1" id="KW-0732">Signal</keyword>
<keyword evidence="3" id="KW-1185">Reference proteome</keyword>
<dbReference type="PANTHER" id="PTHR11008:SF32">
    <property type="entry name" value="CIRCADIAN CLOCK-CONTROLLED PROTEIN DAYWAKE-RELATED"/>
    <property type="match status" value="1"/>
</dbReference>
<dbReference type="InterPro" id="IPR010562">
    <property type="entry name" value="Haemolymph_juvenile_hormone-bd"/>
</dbReference>
<proteinExistence type="predicted"/>
<reference evidence="2 3" key="1">
    <citation type="submission" date="2024-07" db="EMBL/GenBank/DDBJ databases">
        <title>Chromosome-level genome assembly of the water stick insect Ranatra chinensis (Heteroptera: Nepidae).</title>
        <authorList>
            <person name="Liu X."/>
        </authorList>
    </citation>
    <scope>NUCLEOTIDE SEQUENCE [LARGE SCALE GENOMIC DNA]</scope>
    <source>
        <strain evidence="2">Cailab_2021Rc</strain>
        <tissue evidence="2">Muscle</tissue>
    </source>
</reference>
<dbReference type="Proteomes" id="UP001558652">
    <property type="component" value="Unassembled WGS sequence"/>
</dbReference>
<dbReference type="SMART" id="SM00700">
    <property type="entry name" value="JHBP"/>
    <property type="match status" value="1"/>
</dbReference>
<comment type="caution">
    <text evidence="2">The sequence shown here is derived from an EMBL/GenBank/DDBJ whole genome shotgun (WGS) entry which is preliminary data.</text>
</comment>
<dbReference type="Gene3D" id="3.15.10.30">
    <property type="entry name" value="Haemolymph juvenile hormone binding protein"/>
    <property type="match status" value="1"/>
</dbReference>
<feature type="chain" id="PRO_5044807581" evidence="1">
    <location>
        <begin position="27"/>
        <end position="245"/>
    </location>
</feature>
<sequence>MHPIMMFVSNLPLLVMLLGVPSAVYTFSVQVPRCSSQVDVDKCIESIGTQAIRALAEGDLAVDIPPLDPLVLPGFTLDNTNGSLFKVKIKLSQIVVSGIRETKLTKSLTDKSSKHIEWELETPLLETDASYFITGSLKEVPVTGHGLAHITRENVKSKIAIDYDKVTRDGVQFLTVDNLNFTYTNTKYSLTLNNAGDEVNNILKANWEEIDKELIPFDQRGISAFLKAAFNKALELIPYDTLFLP</sequence>
<dbReference type="AlphaFoldDB" id="A0ABD0Y166"/>
<dbReference type="EMBL" id="JBFDAA010000017">
    <property type="protein sequence ID" value="KAL1116670.1"/>
    <property type="molecule type" value="Genomic_DNA"/>
</dbReference>
<accession>A0ABD0Y166</accession>